<sequence length="472" mass="54064">MPKRQGQKMRYPFHHLSLRGGGMPQSPYERYQERTSLLIQETLEDLECQPIFFVGTGMSKRYFNAPTWMELLKGVANYIGMSDPDFQYLRQKTNQSPIEIGTILEEKVFEWAWSTGKNSFPAEYFEDDSDRSLFLKHIVAQQIAGTSPTVAEIEGLELAEEINLLQKTNPHAIITTNYDNFLESVFGDYEAVVGEKVIRRDMNLIGEIFKIHGSMEDPSSLVVTGDDYKNYRTKKKYISAKLLTYLAEHPVFIFGYGLGDPNVTEIIQDIGEILGGPDKLIENIFYVEWRSDAATLTDFREEYVIGSEDSQLRVRAIVTDRFDWLFTRLSEQSPLKWVNPKLLRAISARFFKLLRTDIPKGGLEIDYDQLQSVADSDDELPKLLGIAKSESPNASHPFTLTAVGKQLGYNRWHTPRKLIEKARDEKGVDICKSDNQYHYAVPSGDGCFRRYSKEAVELLKKIRDNEAYNITL</sequence>
<organism evidence="1 2">
    <name type="scientific">Mesorhizobium helmanticense</name>
    <dbReference type="NCBI Taxonomy" id="1776423"/>
    <lineage>
        <taxon>Bacteria</taxon>
        <taxon>Pseudomonadati</taxon>
        <taxon>Pseudomonadota</taxon>
        <taxon>Alphaproteobacteria</taxon>
        <taxon>Hyphomicrobiales</taxon>
        <taxon>Phyllobacteriaceae</taxon>
        <taxon>Mesorhizobium</taxon>
    </lineage>
</organism>
<proteinExistence type="predicted"/>
<name>A0A2T4IUJ8_9HYPH</name>
<dbReference type="EMBL" id="PZJX01000029">
    <property type="protein sequence ID" value="PTE09258.1"/>
    <property type="molecule type" value="Genomic_DNA"/>
</dbReference>
<protein>
    <submittedName>
        <fullName evidence="1">SIR2 family protein</fullName>
    </submittedName>
</protein>
<dbReference type="Pfam" id="PF13289">
    <property type="entry name" value="SIR2_2"/>
    <property type="match status" value="1"/>
</dbReference>
<evidence type="ECO:0000313" key="1">
    <source>
        <dbReference type="EMBL" id="PTE09258.1"/>
    </source>
</evidence>
<dbReference type="AlphaFoldDB" id="A0A2T4IUJ8"/>
<dbReference type="Proteomes" id="UP000240259">
    <property type="component" value="Unassembled WGS sequence"/>
</dbReference>
<reference evidence="1 2" key="1">
    <citation type="submission" date="2018-03" db="EMBL/GenBank/DDBJ databases">
        <title>Genome sequence of the symbiotic type strain Mesorhizobium helmanticense CSLC115NT isolated from Lotus corniculatus nodules.</title>
        <authorList>
            <person name="Sannazzaro A.I."/>
            <person name="Torres Tejerizo G.A."/>
            <person name="Dip D."/>
            <person name="Caballero M."/>
            <person name="Pistorio M."/>
            <person name="Estrella M.J."/>
        </authorList>
    </citation>
    <scope>NUCLEOTIDE SEQUENCE [LARGE SCALE GENOMIC DNA]</scope>
    <source>
        <strain evidence="1 2">CSLC115N</strain>
    </source>
</reference>
<keyword evidence="2" id="KW-1185">Reference proteome</keyword>
<gene>
    <name evidence="1" type="ORF">C9427_17245</name>
</gene>
<evidence type="ECO:0000313" key="2">
    <source>
        <dbReference type="Proteomes" id="UP000240259"/>
    </source>
</evidence>
<accession>A0A2T4IUJ8</accession>
<comment type="caution">
    <text evidence="1">The sequence shown here is derived from an EMBL/GenBank/DDBJ whole genome shotgun (WGS) entry which is preliminary data.</text>
</comment>